<comment type="subcellular location">
    <subcellularLocation>
        <location evidence="1">Membrane</location>
        <topology evidence="1">Multi-pass membrane protein</topology>
    </subcellularLocation>
</comment>
<evidence type="ECO:0000313" key="11">
    <source>
        <dbReference type="Proteomes" id="UP000694864"/>
    </source>
</evidence>
<dbReference type="InterPro" id="IPR002156">
    <property type="entry name" value="RNaseH_domain"/>
</dbReference>
<evidence type="ECO:0000256" key="7">
    <source>
        <dbReference type="ARBA" id="ARBA00022989"/>
    </source>
</evidence>
<accession>A0ABM1QLK5</accession>
<protein>
    <submittedName>
        <fullName evidence="12">Oligopeptide transporter 8-like</fullName>
    </submittedName>
</protein>
<keyword evidence="5" id="KW-0571">Peptide transport</keyword>
<feature type="domain" description="RNase H type-1" evidence="10">
    <location>
        <begin position="154"/>
        <end position="209"/>
    </location>
</feature>
<evidence type="ECO:0000256" key="4">
    <source>
        <dbReference type="ARBA" id="ARBA00022692"/>
    </source>
</evidence>
<keyword evidence="6" id="KW-0653">Protein transport</keyword>
<evidence type="ECO:0000256" key="1">
    <source>
        <dbReference type="ARBA" id="ARBA00004141"/>
    </source>
</evidence>
<reference evidence="11" key="1">
    <citation type="journal article" date="2014" name="Nat. Commun.">
        <title>The emerging biofuel crop Camelina sativa retains a highly undifferentiated hexaploid genome structure.</title>
        <authorList>
            <person name="Kagale S."/>
            <person name="Koh C."/>
            <person name="Nixon J."/>
            <person name="Bollina V."/>
            <person name="Clarke W.E."/>
            <person name="Tuteja R."/>
            <person name="Spillane C."/>
            <person name="Robinson S.J."/>
            <person name="Links M.G."/>
            <person name="Clarke C."/>
            <person name="Higgins E.E."/>
            <person name="Huebert T."/>
            <person name="Sharpe A.G."/>
            <person name="Parkin I.A."/>
        </authorList>
    </citation>
    <scope>NUCLEOTIDE SEQUENCE [LARGE SCALE GENOMIC DNA]</scope>
    <source>
        <strain evidence="11">cv. DH55</strain>
    </source>
</reference>
<keyword evidence="11" id="KW-1185">Reference proteome</keyword>
<feature type="transmembrane region" description="Helical" evidence="9">
    <location>
        <begin position="87"/>
        <end position="112"/>
    </location>
</feature>
<name>A0ABM1QLK5_CAMSA</name>
<dbReference type="Pfam" id="PF13456">
    <property type="entry name" value="RVT_3"/>
    <property type="match status" value="1"/>
</dbReference>
<organism evidence="11 12">
    <name type="scientific">Camelina sativa</name>
    <name type="common">False flax</name>
    <name type="synonym">Myagrum sativum</name>
    <dbReference type="NCBI Taxonomy" id="90675"/>
    <lineage>
        <taxon>Eukaryota</taxon>
        <taxon>Viridiplantae</taxon>
        <taxon>Streptophyta</taxon>
        <taxon>Embryophyta</taxon>
        <taxon>Tracheophyta</taxon>
        <taxon>Spermatophyta</taxon>
        <taxon>Magnoliopsida</taxon>
        <taxon>eudicotyledons</taxon>
        <taxon>Gunneridae</taxon>
        <taxon>Pentapetalae</taxon>
        <taxon>rosids</taxon>
        <taxon>malvids</taxon>
        <taxon>Brassicales</taxon>
        <taxon>Brassicaceae</taxon>
        <taxon>Camelineae</taxon>
        <taxon>Camelina</taxon>
    </lineage>
</organism>
<dbReference type="Proteomes" id="UP000694864">
    <property type="component" value="Chromosome 11"/>
</dbReference>
<evidence type="ECO:0000256" key="9">
    <source>
        <dbReference type="SAM" id="Phobius"/>
    </source>
</evidence>
<keyword evidence="3" id="KW-0813">Transport</keyword>
<evidence type="ECO:0000256" key="2">
    <source>
        <dbReference type="ARBA" id="ARBA00005484"/>
    </source>
</evidence>
<dbReference type="InterPro" id="IPR004648">
    <property type="entry name" value="Oligpept_transpt"/>
</dbReference>
<evidence type="ECO:0000256" key="5">
    <source>
        <dbReference type="ARBA" id="ARBA00022856"/>
    </source>
</evidence>
<dbReference type="PANTHER" id="PTHR22601">
    <property type="entry name" value="ISP4 LIKE PROTEIN"/>
    <property type="match status" value="1"/>
</dbReference>
<sequence>MGSGFVYASHVISALKLYYKRRLDFLTALLVKTTTQVLGFGWAGLYRKHLVEPGEMWWPSNLVQVSLFRALHEKEKKSKWGISRNQFFVITLITSFSFHLLPGYLFTVLIAVSCGKEYDVKSIIDANFRLDHKAYAETGPVHISTFFAVTYGLGIGWTLYNTNHQIILQGKASTNPINTPLEVEAEALRSAIYHVQRLGYTDVVFCGDTSIYLI</sequence>
<dbReference type="InterPro" id="IPR004813">
    <property type="entry name" value="OPT"/>
</dbReference>
<evidence type="ECO:0000256" key="6">
    <source>
        <dbReference type="ARBA" id="ARBA00022927"/>
    </source>
</evidence>
<evidence type="ECO:0000256" key="3">
    <source>
        <dbReference type="ARBA" id="ARBA00022448"/>
    </source>
</evidence>
<evidence type="ECO:0000313" key="12">
    <source>
        <dbReference type="RefSeq" id="XP_019087643.1"/>
    </source>
</evidence>
<keyword evidence="8 9" id="KW-0472">Membrane</keyword>
<dbReference type="Pfam" id="PF03169">
    <property type="entry name" value="OPT"/>
    <property type="match status" value="1"/>
</dbReference>
<comment type="similarity">
    <text evidence="2">Belongs to the oligopeptide OPT transporter (TC 2.A.67.1) family.</text>
</comment>
<gene>
    <name evidence="12" type="primary">LOC109127431</name>
</gene>
<evidence type="ECO:0000256" key="8">
    <source>
        <dbReference type="ARBA" id="ARBA00023136"/>
    </source>
</evidence>
<evidence type="ECO:0000259" key="10">
    <source>
        <dbReference type="Pfam" id="PF13456"/>
    </source>
</evidence>
<dbReference type="GeneID" id="109127431"/>
<keyword evidence="7 9" id="KW-1133">Transmembrane helix</keyword>
<reference evidence="12" key="2">
    <citation type="submission" date="2025-08" db="UniProtKB">
        <authorList>
            <consortium name="RefSeq"/>
        </authorList>
    </citation>
    <scope>IDENTIFICATION</scope>
    <source>
        <tissue evidence="12">Leaf</tissue>
    </source>
</reference>
<proteinExistence type="inferred from homology"/>
<dbReference type="RefSeq" id="XP_019087643.1">
    <property type="nucleotide sequence ID" value="XM_019232098.1"/>
</dbReference>
<keyword evidence="4 9" id="KW-0812">Transmembrane</keyword>